<feature type="domain" description="Metallo-beta-lactamase" evidence="3">
    <location>
        <begin position="7"/>
        <end position="196"/>
    </location>
</feature>
<protein>
    <recommendedName>
        <fullName evidence="2">UPF0173 metal-dependent hydrolase DI533_05445</fullName>
    </recommendedName>
</protein>
<dbReference type="GO" id="GO:0016787">
    <property type="term" value="F:hydrolase activity"/>
    <property type="evidence" value="ECO:0007669"/>
    <property type="project" value="UniProtKB-UniRule"/>
</dbReference>
<evidence type="ECO:0000256" key="1">
    <source>
        <dbReference type="ARBA" id="ARBA00022801"/>
    </source>
</evidence>
<dbReference type="PANTHER" id="PTHR43546">
    <property type="entry name" value="UPF0173 METAL-DEPENDENT HYDROLASE MJ1163-RELATED"/>
    <property type="match status" value="1"/>
</dbReference>
<dbReference type="NCBIfam" id="NF001911">
    <property type="entry name" value="PRK00685.1"/>
    <property type="match status" value="1"/>
</dbReference>
<dbReference type="SMART" id="SM00849">
    <property type="entry name" value="Lactamase_B"/>
    <property type="match status" value="1"/>
</dbReference>
<evidence type="ECO:0000256" key="2">
    <source>
        <dbReference type="HAMAP-Rule" id="MF_00457"/>
    </source>
</evidence>
<proteinExistence type="inferred from homology"/>
<dbReference type="InterPro" id="IPR022877">
    <property type="entry name" value="UPF0173"/>
</dbReference>
<dbReference type="Pfam" id="PF12706">
    <property type="entry name" value="Lactamase_B_2"/>
    <property type="match status" value="1"/>
</dbReference>
<dbReference type="PANTHER" id="PTHR43546:SF3">
    <property type="entry name" value="UPF0173 METAL-DEPENDENT HYDROLASE MJ1163"/>
    <property type="match status" value="1"/>
</dbReference>
<dbReference type="InterPro" id="IPR050114">
    <property type="entry name" value="UPF0173_UPF0282_UlaG_hydrolase"/>
</dbReference>
<dbReference type="EMBL" id="QFQS01000001">
    <property type="protein sequence ID" value="PZR00057.1"/>
    <property type="molecule type" value="Genomic_DNA"/>
</dbReference>
<evidence type="ECO:0000313" key="5">
    <source>
        <dbReference type="Proteomes" id="UP000248975"/>
    </source>
</evidence>
<dbReference type="SUPFAM" id="SSF56281">
    <property type="entry name" value="Metallo-hydrolase/oxidoreductase"/>
    <property type="match status" value="1"/>
</dbReference>
<dbReference type="InterPro" id="IPR036866">
    <property type="entry name" value="RibonucZ/Hydroxyglut_hydro"/>
</dbReference>
<sequence length="231" mass="25251">MKIIWLGHSGFRIEIEKAVLLVDPWLDGNPMFPADRRAEALKGATHVLLSHGHGDHTGSALSIAKELKIPLVGIYDLVSFWSRHNDVQGIGFNKGGTVDLNGAKVTMVTASHSSSIEGTEGPVYAGHESGYMIAGEGHVIYFSGDTDIMADMGWMAELHQPDIGILSAGGHFTMDMARAAWAARKYFNFRTVIPCHYKTFPLLEQNADALRRGLPPGIRVEEPDVLEPITF</sequence>
<dbReference type="HAMAP" id="MF_00457">
    <property type="entry name" value="UPF0173"/>
    <property type="match status" value="1"/>
</dbReference>
<accession>A0A2W5SDV2</accession>
<comment type="caution">
    <text evidence="4">The sequence shown here is derived from an EMBL/GenBank/DDBJ whole genome shotgun (WGS) entry which is preliminary data.</text>
</comment>
<dbReference type="Gene3D" id="3.60.15.10">
    <property type="entry name" value="Ribonuclease Z/Hydroxyacylglutathione hydrolase-like"/>
    <property type="match status" value="1"/>
</dbReference>
<gene>
    <name evidence="4" type="ORF">DI533_05445</name>
</gene>
<name>A0A2W5SDV2_CERSP</name>
<organism evidence="4 5">
    <name type="scientific">Cereibacter sphaeroides</name>
    <name type="common">Rhodobacter sphaeroides</name>
    <dbReference type="NCBI Taxonomy" id="1063"/>
    <lineage>
        <taxon>Bacteria</taxon>
        <taxon>Pseudomonadati</taxon>
        <taxon>Pseudomonadota</taxon>
        <taxon>Alphaproteobacteria</taxon>
        <taxon>Rhodobacterales</taxon>
        <taxon>Paracoccaceae</taxon>
        <taxon>Cereibacter</taxon>
    </lineage>
</organism>
<evidence type="ECO:0000259" key="3">
    <source>
        <dbReference type="SMART" id="SM00849"/>
    </source>
</evidence>
<reference evidence="4 5" key="1">
    <citation type="submission" date="2017-08" db="EMBL/GenBank/DDBJ databases">
        <title>Infants hospitalized years apart are colonized by the same room-sourced microbial strains.</title>
        <authorList>
            <person name="Brooks B."/>
            <person name="Olm M.R."/>
            <person name="Firek B.A."/>
            <person name="Baker R."/>
            <person name="Thomas B.C."/>
            <person name="Morowitz M.J."/>
            <person name="Banfield J.F."/>
        </authorList>
    </citation>
    <scope>NUCLEOTIDE SEQUENCE [LARGE SCALE GENOMIC DNA]</scope>
    <source>
        <strain evidence="4">S2_003_000_R2_11</strain>
    </source>
</reference>
<keyword evidence="1 2" id="KW-0378">Hydrolase</keyword>
<dbReference type="AlphaFoldDB" id="A0A2W5SDV2"/>
<dbReference type="Proteomes" id="UP000248975">
    <property type="component" value="Unassembled WGS sequence"/>
</dbReference>
<evidence type="ECO:0000313" key="4">
    <source>
        <dbReference type="EMBL" id="PZR00057.1"/>
    </source>
</evidence>
<dbReference type="InterPro" id="IPR001279">
    <property type="entry name" value="Metallo-B-lactamas"/>
</dbReference>
<comment type="similarity">
    <text evidence="2">Belongs to the UPF0173 family.</text>
</comment>